<evidence type="ECO:0000313" key="1">
    <source>
        <dbReference type="EMBL" id="KAL2455263.1"/>
    </source>
</evidence>
<protein>
    <submittedName>
        <fullName evidence="1">Uncharacterized protein</fullName>
    </submittedName>
</protein>
<dbReference type="AlphaFoldDB" id="A0ABD1NUH4"/>
<sequence length="266" mass="30645">MEAIQQLDLKSDEAHEKKGLSENSVYLSKNTDAGLDAPLLLEPPQNEGIIIEVETEYVNKDHELYSSEADQMDSFGCCSCFSFINFFKEIHFRKYEEETADNQTTNTTSRHAFVGLASVNSSPYQHVCAGIIRIPEWNRMIQADVSFERSNLVYDILEEDDLINEFNRPVKQMLVWMLLYVPLEPHQNEGSEADEVDSFGCCSCFSFINFFKGRHFRKYDEETDGVAEVLYDKSNLVHHDILEKNDFMNEFNRPVKQVEIPLPKGS</sequence>
<keyword evidence="2" id="KW-1185">Reference proteome</keyword>
<accession>A0ABD1NUH4</accession>
<proteinExistence type="predicted"/>
<reference evidence="2" key="1">
    <citation type="submission" date="2024-07" db="EMBL/GenBank/DDBJ databases">
        <title>Two chromosome-level genome assemblies of Korean endemic species Abeliophyllum distichum and Forsythia ovata (Oleaceae).</title>
        <authorList>
            <person name="Jang H."/>
        </authorList>
    </citation>
    <scope>NUCLEOTIDE SEQUENCE [LARGE SCALE GENOMIC DNA]</scope>
</reference>
<comment type="caution">
    <text evidence="1">The sequence shown here is derived from an EMBL/GenBank/DDBJ whole genome shotgun (WGS) entry which is preliminary data.</text>
</comment>
<dbReference type="EMBL" id="JBFOLJ010000126">
    <property type="protein sequence ID" value="KAL2455263.1"/>
    <property type="molecule type" value="Genomic_DNA"/>
</dbReference>
<organism evidence="1 2">
    <name type="scientific">Forsythia ovata</name>
    <dbReference type="NCBI Taxonomy" id="205694"/>
    <lineage>
        <taxon>Eukaryota</taxon>
        <taxon>Viridiplantae</taxon>
        <taxon>Streptophyta</taxon>
        <taxon>Embryophyta</taxon>
        <taxon>Tracheophyta</taxon>
        <taxon>Spermatophyta</taxon>
        <taxon>Magnoliopsida</taxon>
        <taxon>eudicotyledons</taxon>
        <taxon>Gunneridae</taxon>
        <taxon>Pentapetalae</taxon>
        <taxon>asterids</taxon>
        <taxon>lamiids</taxon>
        <taxon>Lamiales</taxon>
        <taxon>Oleaceae</taxon>
        <taxon>Forsythieae</taxon>
        <taxon>Forsythia</taxon>
    </lineage>
</organism>
<evidence type="ECO:0000313" key="2">
    <source>
        <dbReference type="Proteomes" id="UP001604277"/>
    </source>
</evidence>
<gene>
    <name evidence="1" type="ORF">Fot_57693</name>
</gene>
<dbReference type="Proteomes" id="UP001604277">
    <property type="component" value="Unassembled WGS sequence"/>
</dbReference>
<name>A0ABD1NUH4_9LAMI</name>